<sequence length="439" mass="49937">MSNKIVWREGTFLYPQHFQQMEAHLENVTQQYSALTTSEFAPHCGLAQLKINEGLLKLGQFSVMSCEGILPDGQYFKLSHEIAFQIPAGTIDQMVYLVVPAYLAGNNSFDNGASNSRYTTEFARVFDFTNNQAAELEIETARLNVALKLEQENLDGFVKLAVGKVLEVGSDGEVVIDRAFIPDCLSIGAADILLERVKELETLANAKVNQLLTRLQSVVDTQSNSAWYKEQQLLTVIYHWLPWLEATQRTQHYKLGRFYFELKQFEAALLSIDFEMRTPWTPLTFDSLYEKFHTVLAKIKDKLSITQQQNVIEYIWDKSLFDSRRMLLVKVKQHDISQTKRMVIAVTSPQSLAKELFTTGFKLAGNKSIINCIKNATPGVRVSALPYAPPELKEQGSTEYFQIDLDDPLWVKIVDNKEMLALHIDARIHVDDVKLFLIS</sequence>
<gene>
    <name evidence="1" type="primary">impJ</name>
    <name evidence="1" type="ORF">PPEP_a2353</name>
</gene>
<organism evidence="1 2">
    <name type="scientific">Pseudoalteromonas peptidolytica F12-50-A1</name>
    <dbReference type="NCBI Taxonomy" id="1315280"/>
    <lineage>
        <taxon>Bacteria</taxon>
        <taxon>Pseudomonadati</taxon>
        <taxon>Pseudomonadota</taxon>
        <taxon>Gammaproteobacteria</taxon>
        <taxon>Alteromonadales</taxon>
        <taxon>Pseudoalteromonadaceae</taxon>
        <taxon>Pseudoalteromonas</taxon>
    </lineage>
</organism>
<dbReference type="EMBL" id="AQHF01000017">
    <property type="protein sequence ID" value="MBE0344712.1"/>
    <property type="molecule type" value="Genomic_DNA"/>
</dbReference>
<dbReference type="NCBIfam" id="TIGR03353">
    <property type="entry name" value="VI_chp_4"/>
    <property type="match status" value="1"/>
</dbReference>
<proteinExistence type="predicted"/>
<dbReference type="Pfam" id="PF05936">
    <property type="entry name" value="T6SS_VasE"/>
    <property type="match status" value="1"/>
</dbReference>
<dbReference type="InterPro" id="IPR010263">
    <property type="entry name" value="T6SS_TssK"/>
</dbReference>
<dbReference type="AlphaFoldDB" id="A0A8I0MSP8"/>
<dbReference type="PANTHER" id="PTHR35566:SF1">
    <property type="entry name" value="TYPE VI SECRETION SYSTEM BASEPLATE COMPONENT TSSK1"/>
    <property type="match status" value="1"/>
</dbReference>
<dbReference type="PANTHER" id="PTHR35566">
    <property type="entry name" value="BLR3599 PROTEIN"/>
    <property type="match status" value="1"/>
</dbReference>
<dbReference type="RefSeq" id="WP_125250759.1">
    <property type="nucleotide sequence ID" value="NZ_AQHF01000017.1"/>
</dbReference>
<accession>A0A8I0MSP8</accession>
<evidence type="ECO:0000313" key="2">
    <source>
        <dbReference type="Proteomes" id="UP000660708"/>
    </source>
</evidence>
<evidence type="ECO:0000313" key="1">
    <source>
        <dbReference type="EMBL" id="MBE0344712.1"/>
    </source>
</evidence>
<comment type="caution">
    <text evidence="1">The sequence shown here is derived from an EMBL/GenBank/DDBJ whole genome shotgun (WGS) entry which is preliminary data.</text>
</comment>
<keyword evidence="2" id="KW-1185">Reference proteome</keyword>
<reference evidence="1 2" key="1">
    <citation type="submission" date="2015-06" db="EMBL/GenBank/DDBJ databases">
        <title>Genome sequence of Pseudoalteromonas peptidolytica.</title>
        <authorList>
            <person name="Xie B.-B."/>
            <person name="Rong J.-C."/>
            <person name="Qin Q.-L."/>
            <person name="Zhang Y.-Z."/>
        </authorList>
    </citation>
    <scope>NUCLEOTIDE SEQUENCE [LARGE SCALE GENOMIC DNA]</scope>
    <source>
        <strain evidence="1 2">F12-50-A1</strain>
    </source>
</reference>
<protein>
    <submittedName>
        <fullName evidence="1">Type VI secretion system protein ImpJ</fullName>
    </submittedName>
</protein>
<dbReference type="Proteomes" id="UP000660708">
    <property type="component" value="Unassembled WGS sequence"/>
</dbReference>
<name>A0A8I0MSP8_9GAMM</name>